<keyword evidence="3" id="KW-1185">Reference proteome</keyword>
<dbReference type="STRING" id="1168035.SAMN05444280_12652"/>
<feature type="domain" description="Thioredoxin" evidence="1">
    <location>
        <begin position="25"/>
        <end position="175"/>
    </location>
</feature>
<dbReference type="InterPro" id="IPR036249">
    <property type="entry name" value="Thioredoxin-like_sf"/>
</dbReference>
<name>A0A1M6LCV3_9BACT</name>
<dbReference type="AlphaFoldDB" id="A0A1M6LCV3"/>
<dbReference type="GO" id="GO:0016209">
    <property type="term" value="F:antioxidant activity"/>
    <property type="evidence" value="ECO:0007669"/>
    <property type="project" value="InterPro"/>
</dbReference>
<dbReference type="PANTHER" id="PTHR43640">
    <property type="entry name" value="OS07G0260300 PROTEIN"/>
    <property type="match status" value="1"/>
</dbReference>
<sequence length="200" mass="22019">MKRLIVFIMILAVVPVFAGSGNIGIGSSATLTDVKMLDVSGERVSLADVAKENGLLVMFSCTSCPFVKQWQGRYNDIKEWADNNDVGMIVLNSNYQNRGGADSFEAMKKQASENDYNFYYVVDEESKIANAFGGQTTPHVFLFDKNMKLAYKGAIDDNYKNADEVKQAYLQNALKSLGQGKEVAIAETNPVGCSIKRKTD</sequence>
<dbReference type="Gene3D" id="3.40.30.10">
    <property type="entry name" value="Glutaredoxin"/>
    <property type="match status" value="1"/>
</dbReference>
<dbReference type="InterPro" id="IPR000866">
    <property type="entry name" value="AhpC/TSA"/>
</dbReference>
<evidence type="ECO:0000313" key="2">
    <source>
        <dbReference type="EMBL" id="SHJ69014.1"/>
    </source>
</evidence>
<dbReference type="Pfam" id="PF00578">
    <property type="entry name" value="AhpC-TSA"/>
    <property type="match status" value="1"/>
</dbReference>
<gene>
    <name evidence="2" type="ORF">SAMN05444280_12652</name>
</gene>
<dbReference type="RefSeq" id="WP_073171522.1">
    <property type="nucleotide sequence ID" value="NZ_FQZE01000026.1"/>
</dbReference>
<dbReference type="CDD" id="cd02969">
    <property type="entry name" value="PRX_like1"/>
    <property type="match status" value="1"/>
</dbReference>
<dbReference type="OrthoDB" id="9809746at2"/>
<dbReference type="EMBL" id="FQZE01000026">
    <property type="protein sequence ID" value="SHJ69014.1"/>
    <property type="molecule type" value="Genomic_DNA"/>
</dbReference>
<dbReference type="InterPro" id="IPR013766">
    <property type="entry name" value="Thioredoxin_domain"/>
</dbReference>
<organism evidence="2 3">
    <name type="scientific">Tangfeifania diversioriginum</name>
    <dbReference type="NCBI Taxonomy" id="1168035"/>
    <lineage>
        <taxon>Bacteria</taxon>
        <taxon>Pseudomonadati</taxon>
        <taxon>Bacteroidota</taxon>
        <taxon>Bacteroidia</taxon>
        <taxon>Marinilabiliales</taxon>
        <taxon>Prolixibacteraceae</taxon>
        <taxon>Tangfeifania</taxon>
    </lineage>
</organism>
<reference evidence="2 3" key="1">
    <citation type="submission" date="2016-11" db="EMBL/GenBank/DDBJ databases">
        <authorList>
            <person name="Jaros S."/>
            <person name="Januszkiewicz K."/>
            <person name="Wedrychowicz H."/>
        </authorList>
    </citation>
    <scope>NUCLEOTIDE SEQUENCE [LARGE SCALE GENOMIC DNA]</scope>
    <source>
        <strain evidence="2 3">DSM 27063</strain>
    </source>
</reference>
<accession>A0A1M6LCV3</accession>
<dbReference type="PANTHER" id="PTHR43640:SF1">
    <property type="entry name" value="THIOREDOXIN-DEPENDENT PEROXIREDOXIN"/>
    <property type="match status" value="1"/>
</dbReference>
<dbReference type="GO" id="GO:0016491">
    <property type="term" value="F:oxidoreductase activity"/>
    <property type="evidence" value="ECO:0007669"/>
    <property type="project" value="InterPro"/>
</dbReference>
<evidence type="ECO:0000259" key="1">
    <source>
        <dbReference type="PROSITE" id="PS51352"/>
    </source>
</evidence>
<dbReference type="SUPFAM" id="SSF52833">
    <property type="entry name" value="Thioredoxin-like"/>
    <property type="match status" value="1"/>
</dbReference>
<protein>
    <submittedName>
        <fullName evidence="2">Peroxiredoxin</fullName>
    </submittedName>
</protein>
<evidence type="ECO:0000313" key="3">
    <source>
        <dbReference type="Proteomes" id="UP000184050"/>
    </source>
</evidence>
<dbReference type="InterPro" id="IPR047262">
    <property type="entry name" value="PRX-like1"/>
</dbReference>
<dbReference type="Proteomes" id="UP000184050">
    <property type="component" value="Unassembled WGS sequence"/>
</dbReference>
<dbReference type="PROSITE" id="PS51352">
    <property type="entry name" value="THIOREDOXIN_2"/>
    <property type="match status" value="1"/>
</dbReference>
<proteinExistence type="predicted"/>